<evidence type="ECO:0000256" key="1">
    <source>
        <dbReference type="SAM" id="MobiDB-lite"/>
    </source>
</evidence>
<feature type="region of interest" description="Disordered" evidence="1">
    <location>
        <begin position="20"/>
        <end position="153"/>
    </location>
</feature>
<reference evidence="2 3" key="1">
    <citation type="journal article" date="2021" name="bioRxiv">
        <title>Chromosome-scale and haplotype-resolved genome assembly of a tetraploid potato cultivar.</title>
        <authorList>
            <person name="Sun H."/>
            <person name="Jiao W.-B."/>
            <person name="Krause K."/>
            <person name="Campoy J.A."/>
            <person name="Goel M."/>
            <person name="Folz-Donahue K."/>
            <person name="Kukat C."/>
            <person name="Huettel B."/>
            <person name="Schneeberger K."/>
        </authorList>
    </citation>
    <scope>NUCLEOTIDE SEQUENCE [LARGE SCALE GENOMIC DNA]</scope>
    <source>
        <strain evidence="2">SolTubOtavaFocal</strain>
        <tissue evidence="2">Leaves</tissue>
    </source>
</reference>
<dbReference type="EMBL" id="JAIVGD010000028">
    <property type="protein sequence ID" value="KAH0737161.1"/>
    <property type="molecule type" value="Genomic_DNA"/>
</dbReference>
<organism evidence="2 3">
    <name type="scientific">Solanum tuberosum</name>
    <name type="common">Potato</name>
    <dbReference type="NCBI Taxonomy" id="4113"/>
    <lineage>
        <taxon>Eukaryota</taxon>
        <taxon>Viridiplantae</taxon>
        <taxon>Streptophyta</taxon>
        <taxon>Embryophyta</taxon>
        <taxon>Tracheophyta</taxon>
        <taxon>Spermatophyta</taxon>
        <taxon>Magnoliopsida</taxon>
        <taxon>eudicotyledons</taxon>
        <taxon>Gunneridae</taxon>
        <taxon>Pentapetalae</taxon>
        <taxon>asterids</taxon>
        <taxon>lamiids</taxon>
        <taxon>Solanales</taxon>
        <taxon>Solanaceae</taxon>
        <taxon>Solanoideae</taxon>
        <taxon>Solaneae</taxon>
        <taxon>Solanum</taxon>
    </lineage>
</organism>
<feature type="compositionally biased region" description="Basic and acidic residues" evidence="1">
    <location>
        <begin position="63"/>
        <end position="83"/>
    </location>
</feature>
<sequence>MTKSPTLVVNEMGGLLIRLGQSSFLTEEENGNANEKRRIHEKEEEEEEAGQKELNRQNGNQESVKKVEETEDGKTEGFDKGEARGNPLGRKRKCQDDENGDKEEEHRHNVGSGNNVNHRKSEQNGNGNQESVGEEEEKRAAKKGKQPMSCKCEPMVREIFDFEQGESSKTNKDETHSDIDDHRDLAILRSMWNFKNINGNSQHPPSDKLLK</sequence>
<dbReference type="Proteomes" id="UP000826656">
    <property type="component" value="Unassembled WGS sequence"/>
</dbReference>
<name>A0ABQ7TSQ5_SOLTU</name>
<protein>
    <submittedName>
        <fullName evidence="2">Uncharacterized protein</fullName>
    </submittedName>
</protein>
<evidence type="ECO:0000313" key="2">
    <source>
        <dbReference type="EMBL" id="KAH0737161.1"/>
    </source>
</evidence>
<evidence type="ECO:0000313" key="3">
    <source>
        <dbReference type="Proteomes" id="UP000826656"/>
    </source>
</evidence>
<gene>
    <name evidence="2" type="ORF">KY290_035866</name>
</gene>
<keyword evidence="3" id="KW-1185">Reference proteome</keyword>
<comment type="caution">
    <text evidence="2">The sequence shown here is derived from an EMBL/GenBank/DDBJ whole genome shotgun (WGS) entry which is preliminary data.</text>
</comment>
<proteinExistence type="predicted"/>
<accession>A0ABQ7TSQ5</accession>